<keyword evidence="1" id="KW-1133">Transmembrane helix</keyword>
<keyword evidence="3" id="KW-1185">Reference proteome</keyword>
<dbReference type="Proteomes" id="UP000477311">
    <property type="component" value="Unassembled WGS sequence"/>
</dbReference>
<evidence type="ECO:0000313" key="3">
    <source>
        <dbReference type="Proteomes" id="UP000477311"/>
    </source>
</evidence>
<proteinExistence type="predicted"/>
<dbReference type="SUPFAM" id="SSF54427">
    <property type="entry name" value="NTF2-like"/>
    <property type="match status" value="1"/>
</dbReference>
<evidence type="ECO:0000256" key="1">
    <source>
        <dbReference type="SAM" id="Phobius"/>
    </source>
</evidence>
<gene>
    <name evidence="2" type="ORF">G4L39_13870</name>
</gene>
<dbReference type="Gene3D" id="3.10.450.50">
    <property type="match status" value="1"/>
</dbReference>
<dbReference type="InterPro" id="IPR032710">
    <property type="entry name" value="NTF2-like_dom_sf"/>
</dbReference>
<comment type="caution">
    <text evidence="2">The sequence shown here is derived from an EMBL/GenBank/DDBJ whole genome shotgun (WGS) entry which is preliminary data.</text>
</comment>
<organism evidence="2 3">
    <name type="scientific">Limisphaera ngatamarikiensis</name>
    <dbReference type="NCBI Taxonomy" id="1324935"/>
    <lineage>
        <taxon>Bacteria</taxon>
        <taxon>Pseudomonadati</taxon>
        <taxon>Verrucomicrobiota</taxon>
        <taxon>Verrucomicrobiia</taxon>
        <taxon>Limisphaerales</taxon>
        <taxon>Limisphaeraceae</taxon>
        <taxon>Limisphaera</taxon>
    </lineage>
</organism>
<accession>A0A6M1RY92</accession>
<protein>
    <submittedName>
        <fullName evidence="2">Nuclear transport factor 2 family protein</fullName>
    </submittedName>
</protein>
<sequence>MRVSLPVAGLIVAVAGVLVWWAWPSPERAIRKELAAIADALTYPPNEPPLNAWSEINQVCLRLTPDVEVEVNTSAFGRHNVRGREEVRSGLLAFRQRINGARVEFPDIRVLLQPDRTSAVVYVTVQARTAGESDPGIQEFKLLFVRQEGRWRIARAETVEPLR</sequence>
<reference evidence="2 3" key="1">
    <citation type="submission" date="2020-02" db="EMBL/GenBank/DDBJ databases">
        <title>Draft genome sequence of Limisphaera ngatamarikiensis NGM72.4T, a thermophilic Verrucomicrobia grouped in subdivision 3.</title>
        <authorList>
            <person name="Carere C.R."/>
            <person name="Steen J."/>
            <person name="Hugenholtz P."/>
            <person name="Stott M.B."/>
        </authorList>
    </citation>
    <scope>NUCLEOTIDE SEQUENCE [LARGE SCALE GENOMIC DNA]</scope>
    <source>
        <strain evidence="2 3">NGM72.4</strain>
    </source>
</reference>
<keyword evidence="1" id="KW-0472">Membrane</keyword>
<dbReference type="EMBL" id="JAAKYA010000095">
    <property type="protein sequence ID" value="NGO40471.1"/>
    <property type="molecule type" value="Genomic_DNA"/>
</dbReference>
<feature type="transmembrane region" description="Helical" evidence="1">
    <location>
        <begin position="6"/>
        <end position="23"/>
    </location>
</feature>
<dbReference type="RefSeq" id="WP_165109097.1">
    <property type="nucleotide sequence ID" value="NZ_JAAKYA010000095.1"/>
</dbReference>
<evidence type="ECO:0000313" key="2">
    <source>
        <dbReference type="EMBL" id="NGO40471.1"/>
    </source>
</evidence>
<dbReference type="AlphaFoldDB" id="A0A6M1RY92"/>
<name>A0A6M1RY92_9BACT</name>
<keyword evidence="1" id="KW-0812">Transmembrane</keyword>